<evidence type="ECO:0000313" key="2">
    <source>
        <dbReference type="EMBL" id="KKN79891.1"/>
    </source>
</evidence>
<accession>A0A0F9W2J9</accession>
<dbReference type="PROSITE" id="PS50164">
    <property type="entry name" value="GIY_YIG"/>
    <property type="match status" value="1"/>
</dbReference>
<dbReference type="InterPro" id="IPR050190">
    <property type="entry name" value="UPF0213_domain"/>
</dbReference>
<comment type="caution">
    <text evidence="2">The sequence shown here is derived from an EMBL/GenBank/DDBJ whole genome shotgun (WGS) entry which is preliminary data.</text>
</comment>
<dbReference type="CDD" id="cd10456">
    <property type="entry name" value="GIY-YIG_UPF0213"/>
    <property type="match status" value="1"/>
</dbReference>
<proteinExistence type="predicted"/>
<evidence type="ECO:0000259" key="1">
    <source>
        <dbReference type="PROSITE" id="PS50164"/>
    </source>
</evidence>
<dbReference type="PANTHER" id="PTHR34477">
    <property type="entry name" value="UPF0213 PROTEIN YHBQ"/>
    <property type="match status" value="1"/>
</dbReference>
<dbReference type="SUPFAM" id="SSF82771">
    <property type="entry name" value="GIY-YIG endonuclease"/>
    <property type="match status" value="1"/>
</dbReference>
<dbReference type="Pfam" id="PF01541">
    <property type="entry name" value="GIY-YIG"/>
    <property type="match status" value="1"/>
</dbReference>
<reference evidence="2" key="1">
    <citation type="journal article" date="2015" name="Nature">
        <title>Complex archaea that bridge the gap between prokaryotes and eukaryotes.</title>
        <authorList>
            <person name="Spang A."/>
            <person name="Saw J.H."/>
            <person name="Jorgensen S.L."/>
            <person name="Zaremba-Niedzwiedzka K."/>
            <person name="Martijn J."/>
            <person name="Lind A.E."/>
            <person name="van Eijk R."/>
            <person name="Schleper C."/>
            <person name="Guy L."/>
            <person name="Ettema T.J."/>
        </authorList>
    </citation>
    <scope>NUCLEOTIDE SEQUENCE</scope>
</reference>
<dbReference type="InterPro" id="IPR000305">
    <property type="entry name" value="GIY-YIG_endonuc"/>
</dbReference>
<dbReference type="AlphaFoldDB" id="A0A0F9W2J9"/>
<gene>
    <name evidence="2" type="ORF">LCGC14_0335190</name>
</gene>
<protein>
    <recommendedName>
        <fullName evidence="1">GIY-YIG domain-containing protein</fullName>
    </recommendedName>
</protein>
<sequence length="120" mass="13694">MENVLSERSESKGNLLATEKAHFAYILQCADGSFYVGSTADFQLRLRAHQTGKAAAYTAARRPVRLVYHQRFPSRGDAVERERQVKRWTHHKKQALIAGDMVKLKTLGRRRPRTFASLLP</sequence>
<dbReference type="InterPro" id="IPR035901">
    <property type="entry name" value="GIY-YIG_endonuc_sf"/>
</dbReference>
<name>A0A0F9W2J9_9ZZZZ</name>
<dbReference type="PANTHER" id="PTHR34477:SF1">
    <property type="entry name" value="UPF0213 PROTEIN YHBQ"/>
    <property type="match status" value="1"/>
</dbReference>
<organism evidence="2">
    <name type="scientific">marine sediment metagenome</name>
    <dbReference type="NCBI Taxonomy" id="412755"/>
    <lineage>
        <taxon>unclassified sequences</taxon>
        <taxon>metagenomes</taxon>
        <taxon>ecological metagenomes</taxon>
    </lineage>
</organism>
<dbReference type="Gene3D" id="3.40.1440.10">
    <property type="entry name" value="GIY-YIG endonuclease"/>
    <property type="match status" value="1"/>
</dbReference>
<feature type="domain" description="GIY-YIG" evidence="1">
    <location>
        <begin position="20"/>
        <end position="95"/>
    </location>
</feature>
<dbReference type="EMBL" id="LAZR01000240">
    <property type="protein sequence ID" value="KKN79891.1"/>
    <property type="molecule type" value="Genomic_DNA"/>
</dbReference>